<keyword evidence="1" id="KW-0732">Signal</keyword>
<evidence type="ECO:0000256" key="1">
    <source>
        <dbReference type="SAM" id="SignalP"/>
    </source>
</evidence>
<gene>
    <name evidence="2" type="ORF">PAUS00366_LOCUS22581</name>
</gene>
<dbReference type="AlphaFoldDB" id="A0A7S4AWZ5"/>
<feature type="signal peptide" evidence="1">
    <location>
        <begin position="1"/>
        <end position="23"/>
    </location>
</feature>
<organism evidence="2">
    <name type="scientific">Pseudo-nitzschia australis</name>
    <dbReference type="NCBI Taxonomy" id="44445"/>
    <lineage>
        <taxon>Eukaryota</taxon>
        <taxon>Sar</taxon>
        <taxon>Stramenopiles</taxon>
        <taxon>Ochrophyta</taxon>
        <taxon>Bacillariophyta</taxon>
        <taxon>Bacillariophyceae</taxon>
        <taxon>Bacillariophycidae</taxon>
        <taxon>Bacillariales</taxon>
        <taxon>Bacillariaceae</taxon>
        <taxon>Pseudo-nitzschia</taxon>
    </lineage>
</organism>
<dbReference type="EMBL" id="HBIX01034570">
    <property type="protein sequence ID" value="CAE0729796.1"/>
    <property type="molecule type" value="Transcribed_RNA"/>
</dbReference>
<protein>
    <recommendedName>
        <fullName evidence="3">Chitin-binding type-4 domain-containing protein</fullName>
    </recommendedName>
</protein>
<evidence type="ECO:0000313" key="2">
    <source>
        <dbReference type="EMBL" id="CAE0729796.1"/>
    </source>
</evidence>
<sequence>MAIIKPLNYCLVFLLQFFSLFLADDKNCVFVAGHARLECPPPLSGATGNKVGPCDTSVDDGSVPAYPLQANAFNTITWLESIPHPGAPSRFALSGEGGDVTGLSFETCLLLDHVPHDAHSRPSFRNAASWHRSSITLWIPDIYCERCHLQLISVMSDTPHGVPADTRCVYRGAAEAGTAQTGGVSESADPHPICPAVYHSCSPVSINGSVPRNDIDRCNTTAFEEKLGWPLTPSATQTHHASADIYQHSVYFNRGDVGLYSETNATLVEIGSPISDANCTNALYCDPEISFDAIFTVPENSAYASLEGSCAYITGMQVEAYQPGGILPSVPKEGSTMFLDSSTTDADFENSTTFDEEEENKDDSASVATILASTSFNVIATTSIAIAIAIMCLSTY</sequence>
<name>A0A7S4AWZ5_9STRA</name>
<proteinExistence type="predicted"/>
<feature type="chain" id="PRO_5031355076" description="Chitin-binding type-4 domain-containing protein" evidence="1">
    <location>
        <begin position="24"/>
        <end position="396"/>
    </location>
</feature>
<accession>A0A7S4AWZ5</accession>
<evidence type="ECO:0008006" key="3">
    <source>
        <dbReference type="Google" id="ProtNLM"/>
    </source>
</evidence>
<reference evidence="2" key="1">
    <citation type="submission" date="2021-01" db="EMBL/GenBank/DDBJ databases">
        <authorList>
            <person name="Corre E."/>
            <person name="Pelletier E."/>
            <person name="Niang G."/>
            <person name="Scheremetjew M."/>
            <person name="Finn R."/>
            <person name="Kale V."/>
            <person name="Holt S."/>
            <person name="Cochrane G."/>
            <person name="Meng A."/>
            <person name="Brown T."/>
            <person name="Cohen L."/>
        </authorList>
    </citation>
    <scope>NUCLEOTIDE SEQUENCE</scope>
    <source>
        <strain evidence="2">10249 10 AB</strain>
    </source>
</reference>